<reference evidence="7 8" key="1">
    <citation type="journal article" date="2020" name="Nature">
        <title>Six reference-quality genomes reveal evolution of bat adaptations.</title>
        <authorList>
            <person name="Jebb D."/>
            <person name="Huang Z."/>
            <person name="Pippel M."/>
            <person name="Hughes G.M."/>
            <person name="Lavrichenko K."/>
            <person name="Devanna P."/>
            <person name="Winkler S."/>
            <person name="Jermiin L.S."/>
            <person name="Skirmuntt E.C."/>
            <person name="Katzourakis A."/>
            <person name="Burkitt-Gray L."/>
            <person name="Ray D.A."/>
            <person name="Sullivan K.A.M."/>
            <person name="Roscito J.G."/>
            <person name="Kirilenko B.M."/>
            <person name="Davalos L.M."/>
            <person name="Corthals A.P."/>
            <person name="Power M.L."/>
            <person name="Jones G."/>
            <person name="Ransome R.D."/>
            <person name="Dechmann D.K.N."/>
            <person name="Locatelli A.G."/>
            <person name="Puechmaille S.J."/>
            <person name="Fedrigo O."/>
            <person name="Jarvis E.D."/>
            <person name="Hiller M."/>
            <person name="Vernes S.C."/>
            <person name="Myers E.W."/>
            <person name="Teeling E.C."/>
        </authorList>
    </citation>
    <scope>NUCLEOTIDE SEQUENCE [LARGE SCALE GENOMIC DNA]</scope>
    <source>
        <strain evidence="7">MMolMol1</strain>
        <tissue evidence="7">Muscle</tissue>
    </source>
</reference>
<evidence type="ECO:0000256" key="3">
    <source>
        <dbReference type="ARBA" id="ARBA00023159"/>
    </source>
</evidence>
<protein>
    <submittedName>
        <fullName evidence="7">cAMP responsive element binding protein 3 like 3</fullName>
    </submittedName>
</protein>
<evidence type="ECO:0000256" key="1">
    <source>
        <dbReference type="ARBA" id="ARBA00023015"/>
    </source>
</evidence>
<organism evidence="7 8">
    <name type="scientific">Molossus molossus</name>
    <name type="common">Pallas' mastiff bat</name>
    <name type="synonym">Vespertilio molossus</name>
    <dbReference type="NCBI Taxonomy" id="27622"/>
    <lineage>
        <taxon>Eukaryota</taxon>
        <taxon>Metazoa</taxon>
        <taxon>Chordata</taxon>
        <taxon>Craniata</taxon>
        <taxon>Vertebrata</taxon>
        <taxon>Euteleostomi</taxon>
        <taxon>Mammalia</taxon>
        <taxon>Eutheria</taxon>
        <taxon>Laurasiatheria</taxon>
        <taxon>Chiroptera</taxon>
        <taxon>Yangochiroptera</taxon>
        <taxon>Molossidae</taxon>
        <taxon>Molossus</taxon>
    </lineage>
</organism>
<evidence type="ECO:0000256" key="6">
    <source>
        <dbReference type="SAM" id="MobiDB-lite"/>
    </source>
</evidence>
<keyword evidence="5" id="KW-0539">Nucleus</keyword>
<keyword evidence="4" id="KW-0804">Transcription</keyword>
<accession>A0A7J8I5X4</accession>
<dbReference type="InterPro" id="IPR051381">
    <property type="entry name" value="CREB_ATF_subfamily"/>
</dbReference>
<dbReference type="EMBL" id="JACASF010000004">
    <property type="protein sequence ID" value="KAF6479555.1"/>
    <property type="molecule type" value="Genomic_DNA"/>
</dbReference>
<dbReference type="AlphaFoldDB" id="A0A7J8I5X4"/>
<sequence>MNGDFAAVKMASSTCPMDPINSLELLDLLFDRQDGILRHVDMGKDWCHAGDQQVLPAPDSDDFLSCILGSGDSVPSSPLWSPADSDSGISEDLPSDPQGALEVPGHASSGQLDGRAKQVDPGPRQLDRGAEPGHPAGLGLA</sequence>
<keyword evidence="3" id="KW-0010">Activator</keyword>
<dbReference type="PANTHER" id="PTHR45996">
    <property type="entry name" value="AGAP001464-PB"/>
    <property type="match status" value="1"/>
</dbReference>
<dbReference type="Proteomes" id="UP000550707">
    <property type="component" value="Unassembled WGS sequence"/>
</dbReference>
<name>A0A7J8I5X4_MOLMO</name>
<dbReference type="GO" id="GO:0000981">
    <property type="term" value="F:DNA-binding transcription factor activity, RNA polymerase II-specific"/>
    <property type="evidence" value="ECO:0007669"/>
    <property type="project" value="TreeGrafter"/>
</dbReference>
<dbReference type="GO" id="GO:0000978">
    <property type="term" value="F:RNA polymerase II cis-regulatory region sequence-specific DNA binding"/>
    <property type="evidence" value="ECO:0007669"/>
    <property type="project" value="TreeGrafter"/>
</dbReference>
<evidence type="ECO:0000256" key="2">
    <source>
        <dbReference type="ARBA" id="ARBA00023125"/>
    </source>
</evidence>
<feature type="region of interest" description="Disordered" evidence="6">
    <location>
        <begin position="66"/>
        <end position="141"/>
    </location>
</feature>
<keyword evidence="2" id="KW-0238">DNA-binding</keyword>
<dbReference type="PANTHER" id="PTHR45996:SF1">
    <property type="entry name" value="CYCLIC AMP-RESPONSIVE ELEMENT-BINDING PROTEIN 3-LIKE PROTEIN 3"/>
    <property type="match status" value="1"/>
</dbReference>
<gene>
    <name evidence="7" type="ORF">HJG59_003327</name>
</gene>
<keyword evidence="1" id="KW-0805">Transcription regulation</keyword>
<comment type="caution">
    <text evidence="7">The sequence shown here is derived from an EMBL/GenBank/DDBJ whole genome shotgun (WGS) entry which is preliminary data.</text>
</comment>
<keyword evidence="8" id="KW-1185">Reference proteome</keyword>
<evidence type="ECO:0000256" key="5">
    <source>
        <dbReference type="ARBA" id="ARBA00023242"/>
    </source>
</evidence>
<evidence type="ECO:0000313" key="7">
    <source>
        <dbReference type="EMBL" id="KAF6479555.1"/>
    </source>
</evidence>
<proteinExistence type="predicted"/>
<evidence type="ECO:0000313" key="8">
    <source>
        <dbReference type="Proteomes" id="UP000550707"/>
    </source>
</evidence>
<dbReference type="GO" id="GO:0005634">
    <property type="term" value="C:nucleus"/>
    <property type="evidence" value="ECO:0007669"/>
    <property type="project" value="TreeGrafter"/>
</dbReference>
<evidence type="ECO:0000256" key="4">
    <source>
        <dbReference type="ARBA" id="ARBA00023163"/>
    </source>
</evidence>